<dbReference type="Gene3D" id="1.10.357.10">
    <property type="entry name" value="Tetracycline Repressor, domain 2"/>
    <property type="match status" value="1"/>
</dbReference>
<evidence type="ECO:0000259" key="5">
    <source>
        <dbReference type="PROSITE" id="PS50977"/>
    </source>
</evidence>
<dbReference type="InterPro" id="IPR036271">
    <property type="entry name" value="Tet_transcr_reg_TetR-rel_C_sf"/>
</dbReference>
<evidence type="ECO:0000256" key="4">
    <source>
        <dbReference type="PROSITE-ProRule" id="PRU00335"/>
    </source>
</evidence>
<dbReference type="InterPro" id="IPR023772">
    <property type="entry name" value="DNA-bd_HTH_TetR-type_CS"/>
</dbReference>
<evidence type="ECO:0000313" key="7">
    <source>
        <dbReference type="Proteomes" id="UP001500886"/>
    </source>
</evidence>
<evidence type="ECO:0000256" key="2">
    <source>
        <dbReference type="ARBA" id="ARBA00023125"/>
    </source>
</evidence>
<dbReference type="RefSeq" id="WP_344433067.1">
    <property type="nucleotide sequence ID" value="NZ_BAAASL010000002.1"/>
</dbReference>
<gene>
    <name evidence="6" type="ORF">GCM10010315_06130</name>
</gene>
<keyword evidence="3" id="KW-0804">Transcription</keyword>
<dbReference type="EMBL" id="BAAASL010000002">
    <property type="protein sequence ID" value="GAA2708909.1"/>
    <property type="molecule type" value="Genomic_DNA"/>
</dbReference>
<dbReference type="PRINTS" id="PR00455">
    <property type="entry name" value="HTHTETR"/>
</dbReference>
<feature type="domain" description="HTH tetR-type" evidence="5">
    <location>
        <begin position="8"/>
        <end position="68"/>
    </location>
</feature>
<protein>
    <recommendedName>
        <fullName evidence="5">HTH tetR-type domain-containing protein</fullName>
    </recommendedName>
</protein>
<dbReference type="PANTHER" id="PTHR30055:SF234">
    <property type="entry name" value="HTH-TYPE TRANSCRIPTIONAL REGULATOR BETI"/>
    <property type="match status" value="1"/>
</dbReference>
<keyword evidence="2 4" id="KW-0238">DNA-binding</keyword>
<keyword evidence="7" id="KW-1185">Reference proteome</keyword>
<dbReference type="InterPro" id="IPR050109">
    <property type="entry name" value="HTH-type_TetR-like_transc_reg"/>
</dbReference>
<dbReference type="InterPro" id="IPR009057">
    <property type="entry name" value="Homeodomain-like_sf"/>
</dbReference>
<proteinExistence type="predicted"/>
<evidence type="ECO:0000256" key="3">
    <source>
        <dbReference type="ARBA" id="ARBA00023163"/>
    </source>
</evidence>
<dbReference type="InterPro" id="IPR001647">
    <property type="entry name" value="HTH_TetR"/>
</dbReference>
<organism evidence="6 7">
    <name type="scientific">Streptomyces luteosporeus</name>
    <dbReference type="NCBI Taxonomy" id="173856"/>
    <lineage>
        <taxon>Bacteria</taxon>
        <taxon>Bacillati</taxon>
        <taxon>Actinomycetota</taxon>
        <taxon>Actinomycetes</taxon>
        <taxon>Kitasatosporales</taxon>
        <taxon>Streptomycetaceae</taxon>
        <taxon>Streptomyces</taxon>
    </lineage>
</organism>
<reference evidence="7" key="1">
    <citation type="journal article" date="2019" name="Int. J. Syst. Evol. Microbiol.">
        <title>The Global Catalogue of Microorganisms (GCM) 10K type strain sequencing project: providing services to taxonomists for standard genome sequencing and annotation.</title>
        <authorList>
            <consortium name="The Broad Institute Genomics Platform"/>
            <consortium name="The Broad Institute Genome Sequencing Center for Infectious Disease"/>
            <person name="Wu L."/>
            <person name="Ma J."/>
        </authorList>
    </citation>
    <scope>NUCLEOTIDE SEQUENCE [LARGE SCALE GENOMIC DNA]</scope>
    <source>
        <strain evidence="7">JCM 4542</strain>
    </source>
</reference>
<dbReference type="PROSITE" id="PS50977">
    <property type="entry name" value="HTH_TETR_2"/>
    <property type="match status" value="1"/>
</dbReference>
<evidence type="ECO:0000313" key="6">
    <source>
        <dbReference type="EMBL" id="GAA2708909.1"/>
    </source>
</evidence>
<dbReference type="NCBIfam" id="NF041196">
    <property type="entry name" value="ScbR_bind_reg"/>
    <property type="match status" value="1"/>
</dbReference>
<sequence length="217" mass="23351">MEQQERAERTRRALIRGAADVFDRIGYERATLSRISAAAGATKGALYFHFSTKADLAQAVRDEARAASTAAVEALAERPVLALQTVVDLTHHLARALRTDPLTRADVRLSRDAEFPERSRPDCYEEWAAAVRSLLQRAKADGSLLPDADEDAVAALALSLIAGAELFSRDGEGEGTGAGDGADADWITRVWGLVLPRLAPADRLPLLRPAGVGKTLR</sequence>
<feature type="DNA-binding region" description="H-T-H motif" evidence="4">
    <location>
        <begin position="31"/>
        <end position="50"/>
    </location>
</feature>
<dbReference type="Proteomes" id="UP001500886">
    <property type="component" value="Unassembled WGS sequence"/>
</dbReference>
<dbReference type="SUPFAM" id="SSF46689">
    <property type="entry name" value="Homeodomain-like"/>
    <property type="match status" value="1"/>
</dbReference>
<name>A0ABP6FZ97_9ACTN</name>
<dbReference type="InterPro" id="IPR047923">
    <property type="entry name" value="ArpA-like"/>
</dbReference>
<dbReference type="PANTHER" id="PTHR30055">
    <property type="entry name" value="HTH-TYPE TRANSCRIPTIONAL REGULATOR RUTR"/>
    <property type="match status" value="1"/>
</dbReference>
<dbReference type="PROSITE" id="PS01081">
    <property type="entry name" value="HTH_TETR_1"/>
    <property type="match status" value="1"/>
</dbReference>
<dbReference type="Pfam" id="PF00440">
    <property type="entry name" value="TetR_N"/>
    <property type="match status" value="1"/>
</dbReference>
<dbReference type="SUPFAM" id="SSF48498">
    <property type="entry name" value="Tetracyclin repressor-like, C-terminal domain"/>
    <property type="match status" value="1"/>
</dbReference>
<keyword evidence="1" id="KW-0805">Transcription regulation</keyword>
<evidence type="ECO:0000256" key="1">
    <source>
        <dbReference type="ARBA" id="ARBA00023015"/>
    </source>
</evidence>
<comment type="caution">
    <text evidence="6">The sequence shown here is derived from an EMBL/GenBank/DDBJ whole genome shotgun (WGS) entry which is preliminary data.</text>
</comment>
<accession>A0ABP6FZ97</accession>